<evidence type="ECO:0000313" key="14">
    <source>
        <dbReference type="Proteomes" id="UP000239772"/>
    </source>
</evidence>
<dbReference type="PANTHER" id="PTHR30386:SF17">
    <property type="entry name" value="ALKALINE PROTEASE SECRETION PROTEIN APRE"/>
    <property type="match status" value="1"/>
</dbReference>
<evidence type="ECO:0000256" key="9">
    <source>
        <dbReference type="RuleBase" id="RU365093"/>
    </source>
</evidence>
<evidence type="ECO:0000313" key="13">
    <source>
        <dbReference type="EMBL" id="PSC04003.1"/>
    </source>
</evidence>
<dbReference type="EMBL" id="PVZS01000018">
    <property type="protein sequence ID" value="PSC04003.1"/>
    <property type="molecule type" value="Genomic_DNA"/>
</dbReference>
<evidence type="ECO:0000256" key="10">
    <source>
        <dbReference type="SAM" id="Coils"/>
    </source>
</evidence>
<dbReference type="GO" id="GO:0005886">
    <property type="term" value="C:plasma membrane"/>
    <property type="evidence" value="ECO:0007669"/>
    <property type="project" value="UniProtKB-SubCell"/>
</dbReference>
<evidence type="ECO:0000256" key="6">
    <source>
        <dbReference type="ARBA" id="ARBA00022692"/>
    </source>
</evidence>
<dbReference type="InterPro" id="IPR050739">
    <property type="entry name" value="MFP"/>
</dbReference>
<dbReference type="RefSeq" id="WP_106338082.1">
    <property type="nucleotide sequence ID" value="NZ_PVZS01000018.1"/>
</dbReference>
<dbReference type="Gene3D" id="1.10.287.1490">
    <property type="match status" value="1"/>
</dbReference>
<name>A0A2T1HQS4_9HYPH</name>
<dbReference type="InterPro" id="IPR058781">
    <property type="entry name" value="HH_AprE-like"/>
</dbReference>
<dbReference type="OrthoDB" id="9810980at2"/>
<dbReference type="GO" id="GO:0015031">
    <property type="term" value="P:protein transport"/>
    <property type="evidence" value="ECO:0007669"/>
    <property type="project" value="InterPro"/>
</dbReference>
<feature type="coiled-coil region" evidence="10">
    <location>
        <begin position="258"/>
        <end position="307"/>
    </location>
</feature>
<keyword evidence="10" id="KW-0175">Coiled coil</keyword>
<reference evidence="14" key="1">
    <citation type="submission" date="2018-03" db="EMBL/GenBank/DDBJ databases">
        <authorList>
            <person name="Sun L."/>
            <person name="Liu H."/>
            <person name="Chen W."/>
            <person name="Huang K."/>
            <person name="Liu W."/>
            <person name="Gao X."/>
        </authorList>
    </citation>
    <scope>NUCLEOTIDE SEQUENCE [LARGE SCALE GENOMIC DNA]</scope>
    <source>
        <strain evidence="14">SH9</strain>
    </source>
</reference>
<dbReference type="Pfam" id="PF26002">
    <property type="entry name" value="Beta-barrel_AprE"/>
    <property type="match status" value="1"/>
</dbReference>
<evidence type="ECO:0000256" key="7">
    <source>
        <dbReference type="ARBA" id="ARBA00022989"/>
    </source>
</evidence>
<keyword evidence="8 9" id="KW-0472">Membrane</keyword>
<proteinExistence type="inferred from homology"/>
<evidence type="ECO:0000256" key="4">
    <source>
        <dbReference type="ARBA" id="ARBA00022475"/>
    </source>
</evidence>
<dbReference type="InterPro" id="IPR010129">
    <property type="entry name" value="T1SS_HlyD"/>
</dbReference>
<keyword evidence="5 9" id="KW-0997">Cell inner membrane</keyword>
<gene>
    <name evidence="13" type="ORF">SLNSH_16365</name>
</gene>
<dbReference type="PRINTS" id="PR01490">
    <property type="entry name" value="RTXTOXIND"/>
</dbReference>
<evidence type="ECO:0000259" key="11">
    <source>
        <dbReference type="Pfam" id="PF25994"/>
    </source>
</evidence>
<feature type="transmembrane region" description="Helical" evidence="9">
    <location>
        <begin position="35"/>
        <end position="56"/>
    </location>
</feature>
<evidence type="ECO:0000256" key="1">
    <source>
        <dbReference type="ARBA" id="ARBA00004377"/>
    </source>
</evidence>
<evidence type="ECO:0000259" key="12">
    <source>
        <dbReference type="Pfam" id="PF26002"/>
    </source>
</evidence>
<sequence length="462" mass="50769">MSDHAVARPPALRREPSLALYPESGRLRLGAELSALSRVLVAAAVLFFGVCGGWAATARLSGAVIASGAVAPESTRQTIQHLEGGIIRALPVSEGDHIHKGEPLVMLDDVANRADIVALSTRVFALAAKEARLNAERAGASQIAFEDPVLVAPDKADPDFAIRRQVQQQELAFFRTRQGSLQSQRNVLNQRIAQLQAQSVGFETQLGAVRQQLALLRREIAVADDLYKRGYEKLPRLLSLQRSEADRQGAEGELSANLARAGDQISEIRAQIAALDTKRLEEIDGELADLRSKRADAEETVRKTQDKLERSVVRAPVNGVVLNLRFKTLGGIVRPGEPIMEIVPTDDTLIINARLSPRNIDEVQLDKPAHVIFPSYTQRGLLRIPARLIQVSPDSMTDDRTGQSYYAAKVAVDREELKRIAPQVELVPGLPAEVYIATTERTVLDYILQPLRLLLERGMRET</sequence>
<accession>A0A2T1HQS4</accession>
<comment type="similarity">
    <text evidence="2 9">Belongs to the membrane fusion protein (MFP) (TC 8.A.1) family.</text>
</comment>
<dbReference type="Gene3D" id="2.40.30.170">
    <property type="match status" value="1"/>
</dbReference>
<dbReference type="AlphaFoldDB" id="A0A2T1HQS4"/>
<keyword evidence="6 9" id="KW-0812">Transmembrane</keyword>
<dbReference type="Proteomes" id="UP000239772">
    <property type="component" value="Unassembled WGS sequence"/>
</dbReference>
<organism evidence="13 14">
    <name type="scientific">Alsobacter soli</name>
    <dbReference type="NCBI Taxonomy" id="2109933"/>
    <lineage>
        <taxon>Bacteria</taxon>
        <taxon>Pseudomonadati</taxon>
        <taxon>Pseudomonadota</taxon>
        <taxon>Alphaproteobacteria</taxon>
        <taxon>Hyphomicrobiales</taxon>
        <taxon>Alsobacteraceae</taxon>
        <taxon>Alsobacter</taxon>
    </lineage>
</organism>
<evidence type="ECO:0000256" key="3">
    <source>
        <dbReference type="ARBA" id="ARBA00022448"/>
    </source>
</evidence>
<feature type="domain" description="AprE-like long alpha-helical hairpin" evidence="11">
    <location>
        <begin position="113"/>
        <end position="307"/>
    </location>
</feature>
<dbReference type="NCBIfam" id="TIGR01843">
    <property type="entry name" value="type_I_hlyD"/>
    <property type="match status" value="1"/>
</dbReference>
<comment type="caution">
    <text evidence="13">The sequence shown here is derived from an EMBL/GenBank/DDBJ whole genome shotgun (WGS) entry which is preliminary data.</text>
</comment>
<evidence type="ECO:0000256" key="2">
    <source>
        <dbReference type="ARBA" id="ARBA00009477"/>
    </source>
</evidence>
<evidence type="ECO:0000256" key="8">
    <source>
        <dbReference type="ARBA" id="ARBA00023136"/>
    </source>
</evidence>
<feature type="domain" description="AprE-like beta-barrel" evidence="12">
    <location>
        <begin position="349"/>
        <end position="438"/>
    </location>
</feature>
<keyword evidence="4 9" id="KW-1003">Cell membrane</keyword>
<dbReference type="Pfam" id="PF25994">
    <property type="entry name" value="HH_AprE"/>
    <property type="match status" value="1"/>
</dbReference>
<comment type="subcellular location">
    <subcellularLocation>
        <location evidence="1 9">Cell inner membrane</location>
        <topology evidence="1 9">Single-pass membrane protein</topology>
    </subcellularLocation>
</comment>
<dbReference type="InterPro" id="IPR058982">
    <property type="entry name" value="Beta-barrel_AprE"/>
</dbReference>
<keyword evidence="7 9" id="KW-1133">Transmembrane helix</keyword>
<keyword evidence="3 9" id="KW-0813">Transport</keyword>
<keyword evidence="14" id="KW-1185">Reference proteome</keyword>
<evidence type="ECO:0000256" key="5">
    <source>
        <dbReference type="ARBA" id="ARBA00022519"/>
    </source>
</evidence>
<dbReference type="PANTHER" id="PTHR30386">
    <property type="entry name" value="MEMBRANE FUSION SUBUNIT OF EMRAB-TOLC MULTIDRUG EFFLUX PUMP"/>
    <property type="match status" value="1"/>
</dbReference>
<protein>
    <recommendedName>
        <fullName evidence="9">Membrane fusion protein (MFP) family protein</fullName>
    </recommendedName>
</protein>